<dbReference type="InterPro" id="IPR017937">
    <property type="entry name" value="Thioredoxin_CS"/>
</dbReference>
<proteinExistence type="inferred from homology"/>
<dbReference type="Gene3D" id="3.40.30.10">
    <property type="entry name" value="Glutaredoxin"/>
    <property type="match status" value="1"/>
</dbReference>
<dbReference type="PANTHER" id="PTHR42852">
    <property type="entry name" value="THIOL:DISULFIDE INTERCHANGE PROTEIN DSBE"/>
    <property type="match status" value="1"/>
</dbReference>
<dbReference type="InterPro" id="IPR036249">
    <property type="entry name" value="Thioredoxin-like_sf"/>
</dbReference>
<evidence type="ECO:0000256" key="3">
    <source>
        <dbReference type="ARBA" id="ARBA00022748"/>
    </source>
</evidence>
<dbReference type="PANTHER" id="PTHR42852:SF6">
    <property type="entry name" value="THIOL:DISULFIDE INTERCHANGE PROTEIN DSBE"/>
    <property type="match status" value="1"/>
</dbReference>
<dbReference type="EMBL" id="JBHTCC010000002">
    <property type="protein sequence ID" value="MFC7298996.1"/>
    <property type="molecule type" value="Genomic_DNA"/>
</dbReference>
<dbReference type="RefSeq" id="WP_382234617.1">
    <property type="nucleotide sequence ID" value="NZ_JBHTCC010000002.1"/>
</dbReference>
<evidence type="ECO:0000256" key="4">
    <source>
        <dbReference type="ARBA" id="ARBA00023157"/>
    </source>
</evidence>
<accession>A0ABW2J7G7</accession>
<evidence type="ECO:0000259" key="6">
    <source>
        <dbReference type="PROSITE" id="PS51352"/>
    </source>
</evidence>
<dbReference type="PROSITE" id="PS00194">
    <property type="entry name" value="THIOREDOXIN_1"/>
    <property type="match status" value="1"/>
</dbReference>
<dbReference type="PROSITE" id="PS51352">
    <property type="entry name" value="THIOREDOXIN_2"/>
    <property type="match status" value="1"/>
</dbReference>
<comment type="caution">
    <text evidence="7">The sequence shown here is derived from an EMBL/GenBank/DDBJ whole genome shotgun (WGS) entry which is preliminary data.</text>
</comment>
<keyword evidence="8" id="KW-1185">Reference proteome</keyword>
<keyword evidence="3" id="KW-0201">Cytochrome c-type biogenesis</keyword>
<dbReference type="InterPro" id="IPR050553">
    <property type="entry name" value="Thioredoxin_ResA/DsbE_sf"/>
</dbReference>
<organism evidence="7 8">
    <name type="scientific">Herminiimonas aquatilis</name>
    <dbReference type="NCBI Taxonomy" id="345342"/>
    <lineage>
        <taxon>Bacteria</taxon>
        <taxon>Pseudomonadati</taxon>
        <taxon>Pseudomonadota</taxon>
        <taxon>Betaproteobacteria</taxon>
        <taxon>Burkholderiales</taxon>
        <taxon>Oxalobacteraceae</taxon>
        <taxon>Herminiimonas</taxon>
    </lineage>
</organism>
<keyword evidence="4" id="KW-1015">Disulfide bond</keyword>
<sequence>MNRFMWPLISFFVLLAFLGVGLTLKPSEVPSPLIGKPAPDFSLGQLDAPEQTFSAQGMQGKVWLLNVWASWCAACLDEHPVLLDLAKSGVVPIIGLDYKDARDDALAWLRRHGDPYALSVFDAQGRVGIDYGVYGVPETFVIDKAGIIRYKHIGPVTSAVIRDTILPLVQELQK</sequence>
<gene>
    <name evidence="7" type="ORF">ACFQO0_11185</name>
</gene>
<evidence type="ECO:0000313" key="7">
    <source>
        <dbReference type="EMBL" id="MFC7298996.1"/>
    </source>
</evidence>
<dbReference type="Proteomes" id="UP001596379">
    <property type="component" value="Unassembled WGS sequence"/>
</dbReference>
<dbReference type="InterPro" id="IPR013766">
    <property type="entry name" value="Thioredoxin_domain"/>
</dbReference>
<dbReference type="CDD" id="cd03010">
    <property type="entry name" value="TlpA_like_DsbE"/>
    <property type="match status" value="1"/>
</dbReference>
<dbReference type="Pfam" id="PF08534">
    <property type="entry name" value="Redoxin"/>
    <property type="match status" value="1"/>
</dbReference>
<reference evidence="8" key="1">
    <citation type="journal article" date="2019" name="Int. J. Syst. Evol. Microbiol.">
        <title>The Global Catalogue of Microorganisms (GCM) 10K type strain sequencing project: providing services to taxonomists for standard genome sequencing and annotation.</title>
        <authorList>
            <consortium name="The Broad Institute Genomics Platform"/>
            <consortium name="The Broad Institute Genome Sequencing Center for Infectious Disease"/>
            <person name="Wu L."/>
            <person name="Ma J."/>
        </authorList>
    </citation>
    <scope>NUCLEOTIDE SEQUENCE [LARGE SCALE GENOMIC DNA]</scope>
    <source>
        <strain evidence="8">CCUG 36956</strain>
    </source>
</reference>
<evidence type="ECO:0000256" key="5">
    <source>
        <dbReference type="ARBA" id="ARBA00023284"/>
    </source>
</evidence>
<comment type="similarity">
    <text evidence="2">Belongs to the thioredoxin family. DsbE subfamily.</text>
</comment>
<evidence type="ECO:0000256" key="1">
    <source>
        <dbReference type="ARBA" id="ARBA00004196"/>
    </source>
</evidence>
<dbReference type="SUPFAM" id="SSF52833">
    <property type="entry name" value="Thioredoxin-like"/>
    <property type="match status" value="1"/>
</dbReference>
<comment type="subcellular location">
    <subcellularLocation>
        <location evidence="1">Cell envelope</location>
    </subcellularLocation>
</comment>
<dbReference type="InterPro" id="IPR004799">
    <property type="entry name" value="Periplasmic_diS_OxRdtase_DsbE"/>
</dbReference>
<protein>
    <submittedName>
        <fullName evidence="7">DsbE family thiol:disulfide interchange protein</fullName>
    </submittedName>
</protein>
<dbReference type="NCBIfam" id="TIGR00385">
    <property type="entry name" value="dsbE"/>
    <property type="match status" value="1"/>
</dbReference>
<dbReference type="InterPro" id="IPR013740">
    <property type="entry name" value="Redoxin"/>
</dbReference>
<evidence type="ECO:0000256" key="2">
    <source>
        <dbReference type="ARBA" id="ARBA00007758"/>
    </source>
</evidence>
<name>A0ABW2J7G7_9BURK</name>
<feature type="domain" description="Thioredoxin" evidence="6">
    <location>
        <begin position="32"/>
        <end position="174"/>
    </location>
</feature>
<keyword evidence="5" id="KW-0676">Redox-active center</keyword>
<evidence type="ECO:0000313" key="8">
    <source>
        <dbReference type="Proteomes" id="UP001596379"/>
    </source>
</evidence>